<evidence type="ECO:0000259" key="1">
    <source>
        <dbReference type="SMART" id="SM01126"/>
    </source>
</evidence>
<comment type="caution">
    <text evidence="3">The sequence shown here is derived from an EMBL/GenBank/DDBJ whole genome shotgun (WGS) entry which is preliminary data.</text>
</comment>
<gene>
    <name evidence="2" type="ORF">OVA965_LOCUS42508</name>
    <name evidence="3" type="ORF">TMI583_LOCUS44443</name>
</gene>
<evidence type="ECO:0000313" key="2">
    <source>
        <dbReference type="EMBL" id="CAF1608311.1"/>
    </source>
</evidence>
<dbReference type="AlphaFoldDB" id="A0A8S2VVY7"/>
<feature type="domain" description="ISXO2-like transposase" evidence="1">
    <location>
        <begin position="65"/>
        <end position="227"/>
    </location>
</feature>
<reference evidence="3" key="1">
    <citation type="submission" date="2021-02" db="EMBL/GenBank/DDBJ databases">
        <authorList>
            <person name="Nowell W R."/>
        </authorList>
    </citation>
    <scope>NUCLEOTIDE SEQUENCE</scope>
</reference>
<dbReference type="PANTHER" id="PTHR47163">
    <property type="entry name" value="DDE_TNP_IS1595 DOMAIN-CONTAINING PROTEIN"/>
    <property type="match status" value="1"/>
</dbReference>
<organism evidence="3 4">
    <name type="scientific">Didymodactylos carnosus</name>
    <dbReference type="NCBI Taxonomy" id="1234261"/>
    <lineage>
        <taxon>Eukaryota</taxon>
        <taxon>Metazoa</taxon>
        <taxon>Spiralia</taxon>
        <taxon>Gnathifera</taxon>
        <taxon>Rotifera</taxon>
        <taxon>Eurotatoria</taxon>
        <taxon>Bdelloidea</taxon>
        <taxon>Philodinida</taxon>
        <taxon>Philodinidae</taxon>
        <taxon>Didymodactylos</taxon>
    </lineage>
</organism>
<dbReference type="InterPro" id="IPR053164">
    <property type="entry name" value="IS1016-like_transposase"/>
</dbReference>
<dbReference type="SMART" id="SM01126">
    <property type="entry name" value="DDE_Tnp_IS1595"/>
    <property type="match status" value="1"/>
</dbReference>
<protein>
    <recommendedName>
        <fullName evidence="1">ISXO2-like transposase domain-containing protein</fullName>
    </recommendedName>
</protein>
<dbReference type="InterPro" id="IPR024445">
    <property type="entry name" value="Tnp_ISXO2-like"/>
</dbReference>
<dbReference type="Pfam" id="PF12762">
    <property type="entry name" value="DDE_Tnp_IS1595"/>
    <property type="match status" value="1"/>
</dbReference>
<dbReference type="EMBL" id="CAJOBA010076568">
    <property type="protein sequence ID" value="CAF4420792.1"/>
    <property type="molecule type" value="Genomic_DNA"/>
</dbReference>
<evidence type="ECO:0000313" key="3">
    <source>
        <dbReference type="EMBL" id="CAF4420792.1"/>
    </source>
</evidence>
<name>A0A8S2VVY7_9BILA</name>
<dbReference type="Proteomes" id="UP000682733">
    <property type="component" value="Unassembled WGS sequence"/>
</dbReference>
<dbReference type="PANTHER" id="PTHR47163:SF2">
    <property type="entry name" value="SI:DKEY-17M8.2"/>
    <property type="match status" value="1"/>
</dbReference>
<accession>A0A8S2VVY7</accession>
<proteinExistence type="predicted"/>
<sequence>IGTFFANSHLSLRQIFGLMYYWAREEDSIKQLSHELKVLSKHTIIDWRNFCRDICAIHYVNNPQRIGGPEHIVEIDESCFGKRKYQRGRLLKTQWVFGSIDINTRKCFLVPVDQRDATTLLPIIEEYVLPGNADAICDLSNQIMYFFILGTTIHSDEWRAYNALRNNPDYIHLTVNHSISFVNPNTGVHTQNIENTWMLAKRKHKKQGGFNRHLLQTYLEEFMWRQEFGDEPLKNLVLQINSLHPVQ</sequence>
<dbReference type="EMBL" id="CAJNOK010052445">
    <property type="protein sequence ID" value="CAF1608311.1"/>
    <property type="molecule type" value="Genomic_DNA"/>
</dbReference>
<feature type="non-terminal residue" evidence="3">
    <location>
        <position position="1"/>
    </location>
</feature>
<evidence type="ECO:0000313" key="4">
    <source>
        <dbReference type="Proteomes" id="UP000682733"/>
    </source>
</evidence>
<dbReference type="NCBIfam" id="NF033547">
    <property type="entry name" value="transpos_IS1595"/>
    <property type="match status" value="1"/>
</dbReference>
<dbReference type="Proteomes" id="UP000677228">
    <property type="component" value="Unassembled WGS sequence"/>
</dbReference>